<proteinExistence type="predicted"/>
<reference evidence="6" key="1">
    <citation type="submission" date="2014-06" db="EMBL/GenBank/DDBJ databases">
        <authorList>
            <person name="Ju J."/>
            <person name="Zhang J."/>
        </authorList>
    </citation>
    <scope>NUCLEOTIDE SEQUENCE</scope>
    <source>
        <strain evidence="6">SscI8</strain>
    </source>
</reference>
<dbReference type="Pfam" id="PF02187">
    <property type="entry name" value="GAS2"/>
    <property type="match status" value="1"/>
</dbReference>
<dbReference type="InterPro" id="IPR036534">
    <property type="entry name" value="GAR_dom_sf"/>
</dbReference>
<organism evidence="6">
    <name type="scientific">Sporisorium scitamineum</name>
    <dbReference type="NCBI Taxonomy" id="49012"/>
    <lineage>
        <taxon>Eukaryota</taxon>
        <taxon>Fungi</taxon>
        <taxon>Dikarya</taxon>
        <taxon>Basidiomycota</taxon>
        <taxon>Ustilaginomycotina</taxon>
        <taxon>Ustilaginomycetes</taxon>
        <taxon>Ustilaginales</taxon>
        <taxon>Ustilaginaceae</taxon>
        <taxon>Sporisorium</taxon>
    </lineage>
</organism>
<feature type="compositionally biased region" description="Polar residues" evidence="4">
    <location>
        <begin position="230"/>
        <end position="243"/>
    </location>
</feature>
<dbReference type="GO" id="GO:0008017">
    <property type="term" value="F:microtubule binding"/>
    <property type="evidence" value="ECO:0007669"/>
    <property type="project" value="InterPro"/>
</dbReference>
<name>A0A127ZCP7_9BASI</name>
<evidence type="ECO:0000256" key="1">
    <source>
        <dbReference type="ARBA" id="ARBA00004245"/>
    </source>
</evidence>
<evidence type="ECO:0000259" key="5">
    <source>
        <dbReference type="PROSITE" id="PS51460"/>
    </source>
</evidence>
<protein>
    <recommendedName>
        <fullName evidence="5">GAR domain-containing protein</fullName>
    </recommendedName>
</protein>
<keyword evidence="2" id="KW-0963">Cytoplasm</keyword>
<dbReference type="InterPro" id="IPR003108">
    <property type="entry name" value="GAR_dom"/>
</dbReference>
<dbReference type="GO" id="GO:0005856">
    <property type="term" value="C:cytoskeleton"/>
    <property type="evidence" value="ECO:0007669"/>
    <property type="project" value="UniProtKB-SubCell"/>
</dbReference>
<feature type="compositionally biased region" description="Polar residues" evidence="4">
    <location>
        <begin position="361"/>
        <end position="414"/>
    </location>
</feature>
<dbReference type="AlphaFoldDB" id="A0A127ZCP7"/>
<dbReference type="OrthoDB" id="10017054at2759"/>
<evidence type="ECO:0000256" key="3">
    <source>
        <dbReference type="ARBA" id="ARBA00023212"/>
    </source>
</evidence>
<evidence type="ECO:0000256" key="2">
    <source>
        <dbReference type="ARBA" id="ARBA00022490"/>
    </source>
</evidence>
<comment type="subcellular location">
    <subcellularLocation>
        <location evidence="1">Cytoplasm</location>
        <location evidence="1">Cytoskeleton</location>
    </subcellularLocation>
</comment>
<sequence length="633" mass="69846">MTSSPGSSSIIVSSDSQTAIEATDSDSISTKSFYQMSDRDQLSSQDFVQLTRISRKKQDIEHHIDSLQSWPAWDPFKDVSTYSADPVTLERSKTTLDAIASDLRNRQTECNRLEHDVQQFNLEDMKRLRSVAKAVSKRHLSGPDTDLLELALETVFALDKLLRLLRDRRREHDLTELRLQWETLIRLSWLDVVELRRDIEAFERKCKALAAPRVDVTDSPPPVVDPLQANEGQHTSVDSPNDATKQRMSRSTSSSSRLASESLKLETSRLVLRIRSFDTEKARPAGKLLDLLIDQRQVPEKLIDEQEKLEDALPQPSAIEANSSKTLSTLGQVSVSTSHAHNFGESSTATLENENLDSVVTSKSSDLLSQKSTFEPSRTSPDSTQLSRSAKQSRETSSSRLKATPVRQASNQYRSDPRDALDVAVGNIINRMPVSVPIKNAGLASYGASQRPGMFQDLSGQYWIGEPDPRLCFCRILPSNMVMVRVGGGWQELSEFIMQHFAHLSLADVPRDQVLGGSIGRQAANLMWARSASGPVISSHLRTRSSVGSLRSTEVTHRGTPLQSSRIVTMPSVRTTSILTPATKPNIPNVSSTTSRRAPLECSDWSSSTPCKTSGLSSSSGSSIIIHSSPPSK</sequence>
<feature type="region of interest" description="Disordered" evidence="4">
    <location>
        <begin position="361"/>
        <end position="417"/>
    </location>
</feature>
<evidence type="ECO:0000313" key="6">
    <source>
        <dbReference type="EMBL" id="CDU23864.1"/>
    </source>
</evidence>
<gene>
    <name evidence="6" type="ORF">SPSC_02493</name>
</gene>
<dbReference type="SUPFAM" id="SSF143575">
    <property type="entry name" value="GAS2 domain-like"/>
    <property type="match status" value="1"/>
</dbReference>
<feature type="compositionally biased region" description="Low complexity" evidence="4">
    <location>
        <begin position="249"/>
        <end position="260"/>
    </location>
</feature>
<feature type="region of interest" description="Disordered" evidence="4">
    <location>
        <begin position="579"/>
        <end position="633"/>
    </location>
</feature>
<feature type="region of interest" description="Disordered" evidence="4">
    <location>
        <begin position="1"/>
        <end position="29"/>
    </location>
</feature>
<feature type="domain" description="GAR" evidence="5">
    <location>
        <begin position="416"/>
        <end position="504"/>
    </location>
</feature>
<feature type="compositionally biased region" description="Low complexity" evidence="4">
    <location>
        <begin position="606"/>
        <end position="633"/>
    </location>
</feature>
<keyword evidence="3" id="KW-0206">Cytoskeleton</keyword>
<feature type="compositionally biased region" description="Polar residues" evidence="4">
    <location>
        <begin position="586"/>
        <end position="596"/>
    </location>
</feature>
<feature type="region of interest" description="Disordered" evidence="4">
    <location>
        <begin position="213"/>
        <end position="260"/>
    </location>
</feature>
<dbReference type="EMBL" id="LK056664">
    <property type="protein sequence ID" value="CDU23864.1"/>
    <property type="molecule type" value="Genomic_DNA"/>
</dbReference>
<dbReference type="Gene3D" id="3.30.920.20">
    <property type="entry name" value="Gas2-like domain"/>
    <property type="match status" value="1"/>
</dbReference>
<evidence type="ECO:0000256" key="4">
    <source>
        <dbReference type="SAM" id="MobiDB-lite"/>
    </source>
</evidence>
<feature type="compositionally biased region" description="Polar residues" evidence="4">
    <location>
        <begin position="17"/>
        <end position="29"/>
    </location>
</feature>
<accession>A0A127ZCP7</accession>
<feature type="compositionally biased region" description="Low complexity" evidence="4">
    <location>
        <begin position="1"/>
        <end position="16"/>
    </location>
</feature>
<dbReference type="PROSITE" id="PS51460">
    <property type="entry name" value="GAR"/>
    <property type="match status" value="1"/>
</dbReference>